<evidence type="ECO:0000259" key="1">
    <source>
        <dbReference type="Pfam" id="PF01609"/>
    </source>
</evidence>
<gene>
    <name evidence="2" type="ORF">GALL_418860</name>
</gene>
<sequence length="188" mass="20275">MPKDTAQENFTDPDSRIMKRAGGGFDAGYNAQTAVDDAAHIIVAAELTNSASDAGELPPMLAAVQRNLGAAPQQVLADTGYKSEAVFETLSNSDCDVVVALGREGKAQLEINRDKLPRTAAMADKLQTAAARLAYARRKWLAEPPNGWIKNVLGFRQFSLRGIDSVKAEWKLVCLALNLRRMATMNGA</sequence>
<proteinExistence type="predicted"/>
<evidence type="ECO:0000313" key="2">
    <source>
        <dbReference type="EMBL" id="OIQ76433.1"/>
    </source>
</evidence>
<dbReference type="GO" id="GO:0004803">
    <property type="term" value="F:transposase activity"/>
    <property type="evidence" value="ECO:0007669"/>
    <property type="project" value="InterPro"/>
</dbReference>
<feature type="domain" description="Transposase IS4-like" evidence="1">
    <location>
        <begin position="22"/>
        <end position="179"/>
    </location>
</feature>
<dbReference type="PANTHER" id="PTHR33408">
    <property type="entry name" value="TRANSPOSASE"/>
    <property type="match status" value="1"/>
</dbReference>
<dbReference type="Pfam" id="PF01609">
    <property type="entry name" value="DDE_Tnp_1"/>
    <property type="match status" value="1"/>
</dbReference>
<accession>A0A1J5PY74</accession>
<protein>
    <submittedName>
        <fullName evidence="2">Transposase DDE domain protein</fullName>
    </submittedName>
</protein>
<reference evidence="2" key="1">
    <citation type="submission" date="2016-10" db="EMBL/GenBank/DDBJ databases">
        <title>Sequence of Gallionella enrichment culture.</title>
        <authorList>
            <person name="Poehlein A."/>
            <person name="Muehling M."/>
            <person name="Daniel R."/>
        </authorList>
    </citation>
    <scope>NUCLEOTIDE SEQUENCE</scope>
</reference>
<dbReference type="GO" id="GO:0003677">
    <property type="term" value="F:DNA binding"/>
    <property type="evidence" value="ECO:0007669"/>
    <property type="project" value="InterPro"/>
</dbReference>
<comment type="caution">
    <text evidence="2">The sequence shown here is derived from an EMBL/GenBank/DDBJ whole genome shotgun (WGS) entry which is preliminary data.</text>
</comment>
<dbReference type="EMBL" id="MLJW01001870">
    <property type="protein sequence ID" value="OIQ76433.1"/>
    <property type="molecule type" value="Genomic_DNA"/>
</dbReference>
<organism evidence="2">
    <name type="scientific">mine drainage metagenome</name>
    <dbReference type="NCBI Taxonomy" id="410659"/>
    <lineage>
        <taxon>unclassified sequences</taxon>
        <taxon>metagenomes</taxon>
        <taxon>ecological metagenomes</taxon>
    </lineage>
</organism>
<name>A0A1J5PY74_9ZZZZ</name>
<dbReference type="InterPro" id="IPR002559">
    <property type="entry name" value="Transposase_11"/>
</dbReference>
<dbReference type="AlphaFoldDB" id="A0A1J5PY74"/>
<dbReference type="GO" id="GO:0006313">
    <property type="term" value="P:DNA transposition"/>
    <property type="evidence" value="ECO:0007669"/>
    <property type="project" value="InterPro"/>
</dbReference>